<reference evidence="3" key="1">
    <citation type="submission" date="2017-05" db="EMBL/GenBank/DDBJ databases">
        <authorList>
            <person name="Ray J."/>
            <person name="Price M."/>
            <person name="Deutschbauer A."/>
        </authorList>
    </citation>
    <scope>NUCLEOTIDE SEQUENCE [LARGE SCALE GENOMIC DNA]</scope>
    <source>
        <strain evidence="3">DSM 19842</strain>
    </source>
</reference>
<dbReference type="Pfam" id="PF18899">
    <property type="entry name" value="DUF5655"/>
    <property type="match status" value="1"/>
</dbReference>
<dbReference type="OrthoDB" id="9798761at2"/>
<evidence type="ECO:0000259" key="1">
    <source>
        <dbReference type="Pfam" id="PF18899"/>
    </source>
</evidence>
<organism evidence="2 3">
    <name type="scientific">Pontibacter actiniarum</name>
    <dbReference type="NCBI Taxonomy" id="323450"/>
    <lineage>
        <taxon>Bacteria</taxon>
        <taxon>Pseudomonadati</taxon>
        <taxon>Bacteroidota</taxon>
        <taxon>Cytophagia</taxon>
        <taxon>Cytophagales</taxon>
        <taxon>Hymenobacteraceae</taxon>
        <taxon>Pontibacter</taxon>
    </lineage>
</organism>
<dbReference type="Gene3D" id="3.40.1350.10">
    <property type="match status" value="1"/>
</dbReference>
<dbReference type="KEGG" id="pact:CA264_18885"/>
<dbReference type="InterPro" id="IPR043714">
    <property type="entry name" value="DUF5655"/>
</dbReference>
<keyword evidence="3" id="KW-1185">Reference proteome</keyword>
<dbReference type="AlphaFoldDB" id="A0A1X9YWJ2"/>
<dbReference type="RefSeq" id="WP_025608965.1">
    <property type="nucleotide sequence ID" value="NZ_CP021235.1"/>
</dbReference>
<dbReference type="EMBL" id="CP021235">
    <property type="protein sequence ID" value="ARS37320.1"/>
    <property type="molecule type" value="Genomic_DNA"/>
</dbReference>
<proteinExistence type="predicted"/>
<name>A0A1X9YWJ2_9BACT</name>
<sequence>MANYRNRDGNLELIKENPFKLEKEIQTLTEQNLKLIFGLDFVKSEFSLNNFRIDTLAFDHDASAFVIIEYKRDKNFSVIDQGYAYLSLMLNNKADFILEYNECGKDILKRNDVDWSQSKVIFVSPSFTTYQREAINFKDLPIELWEVKRYDNATVSYSQIQTSGAQESVKTISRDDNVVETVNKEIKVYTEREHLEIASPEILELYEILKNAITNLDGVEVKPTKKYIAFISGSNIADIHVQKKALKMWINLFKGELDDPKELARDVANIGHWGNGDYELQIRDDNNIEYIMSLIKQAYNKNKK</sequence>
<evidence type="ECO:0000313" key="2">
    <source>
        <dbReference type="EMBL" id="ARS37320.1"/>
    </source>
</evidence>
<dbReference type="InterPro" id="IPR011856">
    <property type="entry name" value="tRNA_endonuc-like_dom_sf"/>
</dbReference>
<accession>A0A1X9YWJ2</accession>
<feature type="domain" description="DUF5655" evidence="1">
    <location>
        <begin position="197"/>
        <end position="300"/>
    </location>
</feature>
<gene>
    <name evidence="2" type="ORF">CA264_18885</name>
</gene>
<dbReference type="GO" id="GO:0003676">
    <property type="term" value="F:nucleic acid binding"/>
    <property type="evidence" value="ECO:0007669"/>
    <property type="project" value="InterPro"/>
</dbReference>
<protein>
    <recommendedName>
        <fullName evidence="1">DUF5655 domain-containing protein</fullName>
    </recommendedName>
</protein>
<dbReference type="Proteomes" id="UP000266292">
    <property type="component" value="Chromosome"/>
</dbReference>
<evidence type="ECO:0000313" key="3">
    <source>
        <dbReference type="Proteomes" id="UP000266292"/>
    </source>
</evidence>